<evidence type="ECO:0000256" key="6">
    <source>
        <dbReference type="ARBA" id="ARBA00022801"/>
    </source>
</evidence>
<dbReference type="PRINTS" id="PR00377">
    <property type="entry name" value="IMPHPHTASES"/>
</dbReference>
<dbReference type="OrthoDB" id="9785695at2"/>
<dbReference type="EMBL" id="SOZD01000003">
    <property type="protein sequence ID" value="TFF22912.1"/>
    <property type="molecule type" value="Genomic_DNA"/>
</dbReference>
<evidence type="ECO:0000256" key="2">
    <source>
        <dbReference type="ARBA" id="ARBA00005289"/>
    </source>
</evidence>
<name>A0A4Y8RJJ1_9HYPH</name>
<dbReference type="GO" id="GO:0000103">
    <property type="term" value="P:sulfate assimilation"/>
    <property type="evidence" value="ECO:0007669"/>
    <property type="project" value="TreeGrafter"/>
</dbReference>
<evidence type="ECO:0000313" key="11">
    <source>
        <dbReference type="EMBL" id="TFF22912.1"/>
    </source>
</evidence>
<keyword evidence="5 9" id="KW-0479">Metal-binding</keyword>
<keyword evidence="12" id="KW-1185">Reference proteome</keyword>
<keyword evidence="8 9" id="KW-0472">Membrane</keyword>
<feature type="binding site" evidence="9">
    <location>
        <position position="211"/>
    </location>
    <ligand>
        <name>Mg(2+)</name>
        <dbReference type="ChEBI" id="CHEBI:18420"/>
        <label>2</label>
    </ligand>
</feature>
<dbReference type="GO" id="GO:0008441">
    <property type="term" value="F:3'(2'),5'-bisphosphate nucleotidase activity"/>
    <property type="evidence" value="ECO:0007669"/>
    <property type="project" value="UniProtKB-UniRule"/>
</dbReference>
<keyword evidence="4 9" id="KW-0997">Cell inner membrane</keyword>
<feature type="binding site" evidence="10">
    <location>
        <position position="211"/>
    </location>
    <ligand>
        <name>Mg(2+)</name>
        <dbReference type="ChEBI" id="CHEBI:18420"/>
        <label>1</label>
        <note>catalytic</note>
    </ligand>
</feature>
<dbReference type="PANTHER" id="PTHR43028:SF5">
    <property type="entry name" value="3'(2'),5'-BISPHOSPHATE NUCLEOTIDASE 1"/>
    <property type="match status" value="1"/>
</dbReference>
<keyword evidence="6 9" id="KW-0378">Hydrolase</keyword>
<gene>
    <name evidence="9 11" type="primary">cysQ</name>
    <name evidence="11" type="ORF">E3C22_10680</name>
</gene>
<accession>A0A4Y8RJJ1</accession>
<comment type="function">
    <text evidence="9">Converts adenosine-3',5'-bisphosphate (PAP) to AMP.</text>
</comment>
<comment type="caution">
    <text evidence="11">The sequence shown here is derived from an EMBL/GenBank/DDBJ whole genome shotgun (WGS) entry which is preliminary data.</text>
</comment>
<dbReference type="InterPro" id="IPR050725">
    <property type="entry name" value="CysQ/Inositol_MonoPase"/>
</dbReference>
<dbReference type="RefSeq" id="WP_134762013.1">
    <property type="nucleotide sequence ID" value="NZ_SOZD01000003.1"/>
</dbReference>
<dbReference type="GO" id="GO:0000287">
    <property type="term" value="F:magnesium ion binding"/>
    <property type="evidence" value="ECO:0007669"/>
    <property type="project" value="UniProtKB-UniRule"/>
</dbReference>
<comment type="subcellular location">
    <subcellularLocation>
        <location evidence="9">Cell inner membrane</location>
        <topology evidence="9">Peripheral membrane protein</topology>
        <orientation evidence="9">Cytoplasmic side</orientation>
    </subcellularLocation>
</comment>
<evidence type="ECO:0000256" key="9">
    <source>
        <dbReference type="HAMAP-Rule" id="MF_02095"/>
    </source>
</evidence>
<sequence>MTLSELTAIALRGGEEILKIYATAFDSETKADSSPVTEADINCEAVMKPLLARLAPDVVIVAEEAVSAGDVPAEAKRLFLVDPLDGTKEFINRNGDFTVNIALVENGVPVAGVVYAPAIGTLWAGSAEEGAFKATVKDGQIGERQAIACRNAPESLVAVGSRSHGSAATEEWLKRYTVERFVSRGSSLKFCLVAEGEANVYPRLGRTMEWDTAAGDAVLRAAGGIVTTLDGRPLAYGKRQQENDVDFANPHFVAFADPLLATKLAQDAG</sequence>
<dbReference type="PROSITE" id="PS00630">
    <property type="entry name" value="IMP_2"/>
    <property type="match status" value="1"/>
</dbReference>
<feature type="binding site" evidence="9">
    <location>
        <position position="63"/>
    </location>
    <ligand>
        <name>substrate</name>
    </ligand>
</feature>
<feature type="binding site" evidence="9">
    <location>
        <begin position="84"/>
        <end position="87"/>
    </location>
    <ligand>
        <name>substrate</name>
    </ligand>
</feature>
<dbReference type="InterPro" id="IPR000760">
    <property type="entry name" value="Inositol_monophosphatase-like"/>
</dbReference>
<evidence type="ECO:0000256" key="5">
    <source>
        <dbReference type="ARBA" id="ARBA00022723"/>
    </source>
</evidence>
<dbReference type="CDD" id="cd01638">
    <property type="entry name" value="CysQ"/>
    <property type="match status" value="1"/>
</dbReference>
<feature type="binding site" evidence="10">
    <location>
        <position position="84"/>
    </location>
    <ligand>
        <name>Mg(2+)</name>
        <dbReference type="ChEBI" id="CHEBI:18420"/>
        <label>1</label>
        <note>catalytic</note>
    </ligand>
</feature>
<dbReference type="Proteomes" id="UP000298179">
    <property type="component" value="Unassembled WGS sequence"/>
</dbReference>
<feature type="binding site" evidence="9">
    <location>
        <position position="85"/>
    </location>
    <ligand>
        <name>Mg(2+)</name>
        <dbReference type="ChEBI" id="CHEBI:18420"/>
        <label>2</label>
    </ligand>
</feature>
<organism evidence="11 12">
    <name type="scientific">Jiella endophytica</name>
    <dbReference type="NCBI Taxonomy" id="2558362"/>
    <lineage>
        <taxon>Bacteria</taxon>
        <taxon>Pseudomonadati</taxon>
        <taxon>Pseudomonadota</taxon>
        <taxon>Alphaproteobacteria</taxon>
        <taxon>Hyphomicrobiales</taxon>
        <taxon>Aurantimonadaceae</taxon>
        <taxon>Jiella</taxon>
    </lineage>
</organism>
<protein>
    <recommendedName>
        <fullName evidence="9">3'(2'),5'-bisphosphate nucleotidase CysQ</fullName>
        <ecNumber evidence="9">3.1.3.7</ecNumber>
    </recommendedName>
    <alternativeName>
        <fullName evidence="9">3'(2'),5-bisphosphonucleoside 3'(2')-phosphohydrolase</fullName>
    </alternativeName>
    <alternativeName>
        <fullName evidence="9">3'-phosphoadenosine 5'-phosphate phosphatase</fullName>
        <shortName evidence="9">PAP phosphatase</shortName>
    </alternativeName>
</protein>
<feature type="binding site" evidence="10">
    <location>
        <position position="82"/>
    </location>
    <ligand>
        <name>Mg(2+)</name>
        <dbReference type="ChEBI" id="CHEBI:18420"/>
        <label>1</label>
        <note>catalytic</note>
    </ligand>
</feature>
<evidence type="ECO:0000256" key="3">
    <source>
        <dbReference type="ARBA" id="ARBA00022475"/>
    </source>
</evidence>
<feature type="binding site" evidence="9">
    <location>
        <position position="82"/>
    </location>
    <ligand>
        <name>Mg(2+)</name>
        <dbReference type="ChEBI" id="CHEBI:18420"/>
        <label>2</label>
    </ligand>
</feature>
<dbReference type="PROSITE" id="PS00629">
    <property type="entry name" value="IMP_1"/>
    <property type="match status" value="1"/>
</dbReference>
<evidence type="ECO:0000256" key="8">
    <source>
        <dbReference type="ARBA" id="ARBA00023136"/>
    </source>
</evidence>
<evidence type="ECO:0000256" key="4">
    <source>
        <dbReference type="ARBA" id="ARBA00022519"/>
    </source>
</evidence>
<feature type="binding site" evidence="10">
    <location>
        <position position="63"/>
    </location>
    <ligand>
        <name>Mg(2+)</name>
        <dbReference type="ChEBI" id="CHEBI:18420"/>
        <label>1</label>
        <note>catalytic</note>
    </ligand>
</feature>
<evidence type="ECO:0000256" key="7">
    <source>
        <dbReference type="ARBA" id="ARBA00022842"/>
    </source>
</evidence>
<feature type="binding site" evidence="9">
    <location>
        <position position="63"/>
    </location>
    <ligand>
        <name>Mg(2+)</name>
        <dbReference type="ChEBI" id="CHEBI:18420"/>
        <label>1</label>
    </ligand>
</feature>
<feature type="binding site" evidence="9">
    <location>
        <position position="82"/>
    </location>
    <ligand>
        <name>Mg(2+)</name>
        <dbReference type="ChEBI" id="CHEBI:18420"/>
        <label>1</label>
    </ligand>
</feature>
<dbReference type="Pfam" id="PF00459">
    <property type="entry name" value="Inositol_P"/>
    <property type="match status" value="1"/>
</dbReference>
<reference evidence="11 12" key="1">
    <citation type="submission" date="2019-03" db="EMBL/GenBank/DDBJ databases">
        <title>Jiella endophytica sp. nov., a novel endophytic bacterium isolated from root of Ficus microcarpa Linn. f.</title>
        <authorList>
            <person name="Tuo L."/>
        </authorList>
    </citation>
    <scope>NUCLEOTIDE SEQUENCE [LARGE SCALE GENOMIC DNA]</scope>
    <source>
        <strain evidence="11 12">CBS5Q-3</strain>
    </source>
</reference>
<dbReference type="InterPro" id="IPR006240">
    <property type="entry name" value="CysQ"/>
</dbReference>
<feature type="binding site" evidence="10">
    <location>
        <position position="85"/>
    </location>
    <ligand>
        <name>Mg(2+)</name>
        <dbReference type="ChEBI" id="CHEBI:18420"/>
        <label>1</label>
        <note>catalytic</note>
    </ligand>
</feature>
<comment type="cofactor">
    <cofactor evidence="9 10">
        <name>Mg(2+)</name>
        <dbReference type="ChEBI" id="CHEBI:18420"/>
    </cofactor>
</comment>
<dbReference type="Gene3D" id="3.30.540.10">
    <property type="entry name" value="Fructose-1,6-Bisphosphatase, subunit A, domain 1"/>
    <property type="match status" value="1"/>
</dbReference>
<dbReference type="PANTHER" id="PTHR43028">
    <property type="entry name" value="3'(2'),5'-BISPHOSPHATE NUCLEOTIDASE 1"/>
    <property type="match status" value="1"/>
</dbReference>
<dbReference type="Gene3D" id="3.40.190.80">
    <property type="match status" value="1"/>
</dbReference>
<comment type="catalytic activity">
    <reaction evidence="1 9">
        <text>adenosine 3',5'-bisphosphate + H2O = AMP + phosphate</text>
        <dbReference type="Rhea" id="RHEA:10040"/>
        <dbReference type="ChEBI" id="CHEBI:15377"/>
        <dbReference type="ChEBI" id="CHEBI:43474"/>
        <dbReference type="ChEBI" id="CHEBI:58343"/>
        <dbReference type="ChEBI" id="CHEBI:456215"/>
        <dbReference type="EC" id="3.1.3.7"/>
    </reaction>
</comment>
<dbReference type="EC" id="3.1.3.7" evidence="9"/>
<evidence type="ECO:0000256" key="10">
    <source>
        <dbReference type="PIRSR" id="PIRSR600760-2"/>
    </source>
</evidence>
<evidence type="ECO:0000313" key="12">
    <source>
        <dbReference type="Proteomes" id="UP000298179"/>
    </source>
</evidence>
<comment type="similarity">
    <text evidence="2 9">Belongs to the inositol monophosphatase superfamily. CysQ family.</text>
</comment>
<dbReference type="SUPFAM" id="SSF56655">
    <property type="entry name" value="Carbohydrate phosphatase"/>
    <property type="match status" value="1"/>
</dbReference>
<dbReference type="GO" id="GO:0046854">
    <property type="term" value="P:phosphatidylinositol phosphate biosynthetic process"/>
    <property type="evidence" value="ECO:0007669"/>
    <property type="project" value="InterPro"/>
</dbReference>
<keyword evidence="3 9" id="KW-1003">Cell membrane</keyword>
<proteinExistence type="inferred from homology"/>
<dbReference type="HAMAP" id="MF_02095">
    <property type="entry name" value="CysQ"/>
    <property type="match status" value="1"/>
</dbReference>
<dbReference type="GO" id="GO:0005886">
    <property type="term" value="C:plasma membrane"/>
    <property type="evidence" value="ECO:0007669"/>
    <property type="project" value="UniProtKB-SubCell"/>
</dbReference>
<dbReference type="InterPro" id="IPR020583">
    <property type="entry name" value="Inositol_monoP_metal-BS"/>
</dbReference>
<keyword evidence="7 9" id="KW-0460">Magnesium</keyword>
<dbReference type="NCBIfam" id="TIGR01331">
    <property type="entry name" value="bisphos_cysQ"/>
    <property type="match status" value="1"/>
</dbReference>
<dbReference type="AlphaFoldDB" id="A0A4Y8RJJ1"/>
<feature type="binding site" evidence="9">
    <location>
        <position position="84"/>
    </location>
    <ligand>
        <name>Mg(2+)</name>
        <dbReference type="ChEBI" id="CHEBI:18420"/>
        <label>1</label>
    </ligand>
</feature>
<evidence type="ECO:0000256" key="1">
    <source>
        <dbReference type="ARBA" id="ARBA00001625"/>
    </source>
</evidence>
<feature type="binding site" evidence="9">
    <location>
        <position position="211"/>
    </location>
    <ligand>
        <name>substrate</name>
    </ligand>
</feature>
<dbReference type="InterPro" id="IPR020550">
    <property type="entry name" value="Inositol_monophosphatase_CS"/>
</dbReference>
<dbReference type="GO" id="GO:0050427">
    <property type="term" value="P:3'-phosphoadenosine 5'-phosphosulfate metabolic process"/>
    <property type="evidence" value="ECO:0007669"/>
    <property type="project" value="TreeGrafter"/>
</dbReference>